<dbReference type="Proteomes" id="UP000198280">
    <property type="component" value="Unassembled WGS sequence"/>
</dbReference>
<gene>
    <name evidence="2" type="ORF">SAMN05216252_11079</name>
</gene>
<accession>A0A239IEC6</accession>
<keyword evidence="2" id="KW-0808">Transferase</keyword>
<dbReference type="CDD" id="cd02440">
    <property type="entry name" value="AdoMet_MTases"/>
    <property type="match status" value="1"/>
</dbReference>
<dbReference type="SUPFAM" id="SSF53335">
    <property type="entry name" value="S-adenosyl-L-methionine-dependent methyltransferases"/>
    <property type="match status" value="1"/>
</dbReference>
<keyword evidence="2" id="KW-0489">Methyltransferase</keyword>
<evidence type="ECO:0000259" key="1">
    <source>
        <dbReference type="Pfam" id="PF08241"/>
    </source>
</evidence>
<protein>
    <submittedName>
        <fullName evidence="2">Methyltransferase domain-containing protein</fullName>
    </submittedName>
</protein>
<evidence type="ECO:0000313" key="2">
    <source>
        <dbReference type="EMBL" id="SNS90784.1"/>
    </source>
</evidence>
<evidence type="ECO:0000313" key="3">
    <source>
        <dbReference type="Proteomes" id="UP000198280"/>
    </source>
</evidence>
<dbReference type="PANTHER" id="PTHR43460:SF1">
    <property type="entry name" value="METHYLTRANSFERASE TYPE 11 DOMAIN-CONTAINING PROTEIN"/>
    <property type="match status" value="1"/>
</dbReference>
<dbReference type="Gene3D" id="3.40.50.150">
    <property type="entry name" value="Vaccinia Virus protein VP39"/>
    <property type="match status" value="1"/>
</dbReference>
<dbReference type="OrthoDB" id="9795864at2"/>
<organism evidence="2 3">
    <name type="scientific">Actinacidiphila glaucinigra</name>
    <dbReference type="NCBI Taxonomy" id="235986"/>
    <lineage>
        <taxon>Bacteria</taxon>
        <taxon>Bacillati</taxon>
        <taxon>Actinomycetota</taxon>
        <taxon>Actinomycetes</taxon>
        <taxon>Kitasatosporales</taxon>
        <taxon>Streptomycetaceae</taxon>
        <taxon>Actinacidiphila</taxon>
    </lineage>
</organism>
<dbReference type="InterPro" id="IPR013216">
    <property type="entry name" value="Methyltransf_11"/>
</dbReference>
<dbReference type="InterPro" id="IPR052939">
    <property type="entry name" value="23S_rRNA_MeTrnsfrase_RlmA"/>
</dbReference>
<dbReference type="Pfam" id="PF08241">
    <property type="entry name" value="Methyltransf_11"/>
    <property type="match status" value="1"/>
</dbReference>
<feature type="domain" description="Methyltransferase type 11" evidence="1">
    <location>
        <begin position="52"/>
        <end position="138"/>
    </location>
</feature>
<dbReference type="RefSeq" id="WP_089225529.1">
    <property type="nucleotide sequence ID" value="NZ_FZOF01000010.1"/>
</dbReference>
<reference evidence="2 3" key="1">
    <citation type="submission" date="2017-06" db="EMBL/GenBank/DDBJ databases">
        <authorList>
            <person name="Kim H.J."/>
            <person name="Triplett B.A."/>
        </authorList>
    </citation>
    <scope>NUCLEOTIDE SEQUENCE [LARGE SCALE GENOMIC DNA]</scope>
    <source>
        <strain evidence="2 3">CGMCC 4.1858</strain>
    </source>
</reference>
<dbReference type="GO" id="GO:0008757">
    <property type="term" value="F:S-adenosylmethionine-dependent methyltransferase activity"/>
    <property type="evidence" value="ECO:0007669"/>
    <property type="project" value="InterPro"/>
</dbReference>
<dbReference type="PANTHER" id="PTHR43460">
    <property type="entry name" value="METHYLTRANSFERASE"/>
    <property type="match status" value="1"/>
</dbReference>
<proteinExistence type="predicted"/>
<dbReference type="InterPro" id="IPR029063">
    <property type="entry name" value="SAM-dependent_MTases_sf"/>
</dbReference>
<dbReference type="AlphaFoldDB" id="A0A239IEC6"/>
<dbReference type="GO" id="GO:0032259">
    <property type="term" value="P:methylation"/>
    <property type="evidence" value="ECO:0007669"/>
    <property type="project" value="UniProtKB-KW"/>
</dbReference>
<dbReference type="EMBL" id="FZOF01000010">
    <property type="protein sequence ID" value="SNS90784.1"/>
    <property type="molecule type" value="Genomic_DNA"/>
</dbReference>
<keyword evidence="3" id="KW-1185">Reference proteome</keyword>
<name>A0A239IEC6_9ACTN</name>
<sequence length="259" mass="28479">MSTFRDLLAEGEAVPTEGWDFSWFTGRATEQRPSWGYARLLADRAARAEAVLDVQTGGGEVMATVPLAPPVVAATESWAPNLAIARRNLAPFGATVVQAEDTADLPFPDGHFDLVVSRHPVVTRWDEVRRVLRPGGTYLSQQVGAGSVRELTDYLMGPRPVAVHTQDPFTTTAGSSGVEATARAEAAGLEVVDLRQEALRMEFHDIAAVVHFLRKVIWIVPGFSVDAYRERLAELYGFMERHGPFVAYSQRYLIEARKG</sequence>